<dbReference type="EMBL" id="VSRR010000575">
    <property type="protein sequence ID" value="MPC17279.1"/>
    <property type="molecule type" value="Genomic_DNA"/>
</dbReference>
<protein>
    <submittedName>
        <fullName evidence="1">Uncharacterized protein</fullName>
    </submittedName>
</protein>
<organism evidence="1 2">
    <name type="scientific">Portunus trituberculatus</name>
    <name type="common">Swimming crab</name>
    <name type="synonym">Neptunus trituberculatus</name>
    <dbReference type="NCBI Taxonomy" id="210409"/>
    <lineage>
        <taxon>Eukaryota</taxon>
        <taxon>Metazoa</taxon>
        <taxon>Ecdysozoa</taxon>
        <taxon>Arthropoda</taxon>
        <taxon>Crustacea</taxon>
        <taxon>Multicrustacea</taxon>
        <taxon>Malacostraca</taxon>
        <taxon>Eumalacostraca</taxon>
        <taxon>Eucarida</taxon>
        <taxon>Decapoda</taxon>
        <taxon>Pleocyemata</taxon>
        <taxon>Brachyura</taxon>
        <taxon>Eubrachyura</taxon>
        <taxon>Portunoidea</taxon>
        <taxon>Portunidae</taxon>
        <taxon>Portuninae</taxon>
        <taxon>Portunus</taxon>
    </lineage>
</organism>
<dbReference type="Proteomes" id="UP000324222">
    <property type="component" value="Unassembled WGS sequence"/>
</dbReference>
<evidence type="ECO:0000313" key="1">
    <source>
        <dbReference type="EMBL" id="MPC17279.1"/>
    </source>
</evidence>
<dbReference type="AlphaFoldDB" id="A0A5B7D7M3"/>
<comment type="caution">
    <text evidence="1">The sequence shown here is derived from an EMBL/GenBank/DDBJ whole genome shotgun (WGS) entry which is preliminary data.</text>
</comment>
<evidence type="ECO:0000313" key="2">
    <source>
        <dbReference type="Proteomes" id="UP000324222"/>
    </source>
</evidence>
<sequence length="75" mass="8266">MVVDQIVSTLPVVEGKEEGNPSLGYHSSRSKCEVVCVLGRLRNTSKGENHQLLIKLRPLVSKDLAGWMAGYLLPF</sequence>
<accession>A0A5B7D7M3</accession>
<keyword evidence="2" id="KW-1185">Reference proteome</keyword>
<name>A0A5B7D7M3_PORTR</name>
<reference evidence="1 2" key="1">
    <citation type="submission" date="2019-05" db="EMBL/GenBank/DDBJ databases">
        <title>Another draft genome of Portunus trituberculatus and its Hox gene families provides insights of decapod evolution.</title>
        <authorList>
            <person name="Jeong J.-H."/>
            <person name="Song I."/>
            <person name="Kim S."/>
            <person name="Choi T."/>
            <person name="Kim D."/>
            <person name="Ryu S."/>
            <person name="Kim W."/>
        </authorList>
    </citation>
    <scope>NUCLEOTIDE SEQUENCE [LARGE SCALE GENOMIC DNA]</scope>
    <source>
        <tissue evidence="1">Muscle</tissue>
    </source>
</reference>
<proteinExistence type="predicted"/>
<gene>
    <name evidence="1" type="ORF">E2C01_010128</name>
</gene>